<organism evidence="1">
    <name type="scientific">mine drainage metagenome</name>
    <dbReference type="NCBI Taxonomy" id="410659"/>
    <lineage>
        <taxon>unclassified sequences</taxon>
        <taxon>metagenomes</taxon>
        <taxon>ecological metagenomes</taxon>
    </lineage>
</organism>
<accession>A0A1J5RCP8</accession>
<proteinExistence type="predicted"/>
<evidence type="ECO:0000313" key="1">
    <source>
        <dbReference type="EMBL" id="OIQ87435.1"/>
    </source>
</evidence>
<gene>
    <name evidence="1" type="ORF">GALL_306860</name>
</gene>
<dbReference type="AlphaFoldDB" id="A0A1J5RCP8"/>
<dbReference type="EMBL" id="MLJW01000422">
    <property type="protein sequence ID" value="OIQ87435.1"/>
    <property type="molecule type" value="Genomic_DNA"/>
</dbReference>
<dbReference type="AntiFam" id="ANF00202">
    <property type="entry name" value="Shadow ORF (opposite gacS)"/>
</dbReference>
<comment type="caution">
    <text evidence="1">The sequence shown here is derived from an EMBL/GenBank/DDBJ whole genome shotgun (WGS) entry which is preliminary data.</text>
</comment>
<name>A0A1J5RCP8_9ZZZZ</name>
<sequence>MEQLRRLLRRDADAGIADTETQHGCRFERGIYRDIDQNVACMGELDRIAGQVEQHLAQTAGVAAQHVGHGGVDARHQRQVLPPGLGGQKLGHAFDHVGQGEVFFLDAHAPGFDLGKIENVVDDVQQGIGRFHDGMDLRALLSVEGRIEQQLGHAQHAVHRRADFVAHGGDEFRLHARGFQCGIPRLRQFLLVTLALGDVGADRDVLVGFSPAVQERHDGGIDPVVFALFVAVPDLAFPHISLRNGAPHVEKEFRRMVAGFENAVVLPEQLFTAVSADLAEFVVDVGDLAGLVGDGDDGMQIECELLILEQMIRLLQCLQIAPQLLFLLQDMGALIEFFLLPRALYGHRQQPGHAGDEIDFLGGELPPPGAMRPEYAEGIVPVADDDADSASYLVIGQQARAMEAGVQEQVLDHHRFAGPQRERCLRIRFGIQGGDPDQFRLQAGSGAQQEFLAIRQQLEDFRHFRVERLGDFLDRGREQLLQRPVVIQRTPGKFEQCVWKTHAGAAVFCFLRAPGQYVKRADKADHGIAFDQWRVTQLDRNGLAVMGRERELAVTGHAFALGLIAWLAGFGTGGIAIAVPAIHQGAQLPADNFIRLSAQKRFHCRIGQNDHHGGIGEYRRLMQRIDGLCPHGCRPFRNHRPAPPVHES</sequence>
<reference evidence="1" key="1">
    <citation type="submission" date="2016-10" db="EMBL/GenBank/DDBJ databases">
        <title>Sequence of Gallionella enrichment culture.</title>
        <authorList>
            <person name="Poehlein A."/>
            <person name="Muehling M."/>
            <person name="Daniel R."/>
        </authorList>
    </citation>
    <scope>NUCLEOTIDE SEQUENCE</scope>
</reference>
<dbReference type="AntiFam" id="ANF00201">
    <property type="entry name" value="Shadow ORF (opposite gacS)"/>
</dbReference>
<protein>
    <submittedName>
        <fullName evidence="1">Uncharacterized protein</fullName>
    </submittedName>
</protein>
<dbReference type="AntiFam" id="ANF00090">
    <property type="entry name" value="Shadow ORF (opposite yegE)"/>
</dbReference>